<reference evidence="2" key="1">
    <citation type="submission" date="2023-10" db="EMBL/GenBank/DDBJ databases">
        <title>Genome assemblies of two species of porcelain crab, Petrolisthes cinctipes and Petrolisthes manimaculis (Anomura: Porcellanidae).</title>
        <authorList>
            <person name="Angst P."/>
        </authorList>
    </citation>
    <scope>NUCLEOTIDE SEQUENCE</scope>
    <source>
        <strain evidence="2">PB745_01</strain>
        <tissue evidence="2">Gill</tissue>
    </source>
</reference>
<accession>A0AAE1KFX9</accession>
<comment type="caution">
    <text evidence="2">The sequence shown here is derived from an EMBL/GenBank/DDBJ whole genome shotgun (WGS) entry which is preliminary data.</text>
</comment>
<keyword evidence="3" id="KW-1185">Reference proteome</keyword>
<dbReference type="AlphaFoldDB" id="A0AAE1KFX9"/>
<dbReference type="EMBL" id="JAWQEG010002611">
    <property type="protein sequence ID" value="KAK3870775.1"/>
    <property type="molecule type" value="Genomic_DNA"/>
</dbReference>
<proteinExistence type="predicted"/>
<feature type="compositionally biased region" description="Basic and acidic residues" evidence="1">
    <location>
        <begin position="121"/>
        <end position="131"/>
    </location>
</feature>
<organism evidence="2 3">
    <name type="scientific">Petrolisthes cinctipes</name>
    <name type="common">Flat porcelain crab</name>
    <dbReference type="NCBI Taxonomy" id="88211"/>
    <lineage>
        <taxon>Eukaryota</taxon>
        <taxon>Metazoa</taxon>
        <taxon>Ecdysozoa</taxon>
        <taxon>Arthropoda</taxon>
        <taxon>Crustacea</taxon>
        <taxon>Multicrustacea</taxon>
        <taxon>Malacostraca</taxon>
        <taxon>Eumalacostraca</taxon>
        <taxon>Eucarida</taxon>
        <taxon>Decapoda</taxon>
        <taxon>Pleocyemata</taxon>
        <taxon>Anomura</taxon>
        <taxon>Galatheoidea</taxon>
        <taxon>Porcellanidae</taxon>
        <taxon>Petrolisthes</taxon>
    </lineage>
</organism>
<feature type="region of interest" description="Disordered" evidence="1">
    <location>
        <begin position="174"/>
        <end position="217"/>
    </location>
</feature>
<evidence type="ECO:0000313" key="2">
    <source>
        <dbReference type="EMBL" id="KAK3870775.1"/>
    </source>
</evidence>
<name>A0AAE1KFX9_PETCI</name>
<gene>
    <name evidence="2" type="ORF">Pcinc_024033</name>
</gene>
<evidence type="ECO:0000256" key="1">
    <source>
        <dbReference type="SAM" id="MobiDB-lite"/>
    </source>
</evidence>
<feature type="compositionally biased region" description="Basic and acidic residues" evidence="1">
    <location>
        <begin position="196"/>
        <end position="217"/>
    </location>
</feature>
<protein>
    <submittedName>
        <fullName evidence="2">Uncharacterized protein</fullName>
    </submittedName>
</protein>
<dbReference type="Proteomes" id="UP001286313">
    <property type="component" value="Unassembled WGS sequence"/>
</dbReference>
<sequence length="217" mass="23356">MLIHVFDLVVPVLAYLTEERDATASAIISTQSVRDGVTSEGISMTPVEAVFVGQAPGGGLELVGYLYPALVMTTVHIATKGPGGTRLSPTLAAAADSGGVVERYGTSAIGRRGGTRRGSKRDRQEKRENKTCKVNDSAGEYEATGGKREGKLRRDDGHHALGIVREFSEAANWPLERQGDDEERLIVGSQLSPKMSESEYHGREGLEDLRCDNKDGK</sequence>
<feature type="region of interest" description="Disordered" evidence="1">
    <location>
        <begin position="105"/>
        <end position="131"/>
    </location>
</feature>
<evidence type="ECO:0000313" key="3">
    <source>
        <dbReference type="Proteomes" id="UP001286313"/>
    </source>
</evidence>